<name>A0A2P2P1Y2_RHIMU</name>
<proteinExistence type="predicted"/>
<evidence type="ECO:0000256" key="2">
    <source>
        <dbReference type="PROSITE-ProRule" id="PRU00708"/>
    </source>
</evidence>
<dbReference type="PANTHER" id="PTHR47926">
    <property type="entry name" value="PENTATRICOPEPTIDE REPEAT-CONTAINING PROTEIN"/>
    <property type="match status" value="1"/>
</dbReference>
<dbReference type="InterPro" id="IPR002885">
    <property type="entry name" value="PPR_rpt"/>
</dbReference>
<evidence type="ECO:0008006" key="4">
    <source>
        <dbReference type="Google" id="ProtNLM"/>
    </source>
</evidence>
<organism evidence="3">
    <name type="scientific">Rhizophora mucronata</name>
    <name type="common">Asiatic mangrove</name>
    <dbReference type="NCBI Taxonomy" id="61149"/>
    <lineage>
        <taxon>Eukaryota</taxon>
        <taxon>Viridiplantae</taxon>
        <taxon>Streptophyta</taxon>
        <taxon>Embryophyta</taxon>
        <taxon>Tracheophyta</taxon>
        <taxon>Spermatophyta</taxon>
        <taxon>Magnoliopsida</taxon>
        <taxon>eudicotyledons</taxon>
        <taxon>Gunneridae</taxon>
        <taxon>Pentapetalae</taxon>
        <taxon>rosids</taxon>
        <taxon>fabids</taxon>
        <taxon>Malpighiales</taxon>
        <taxon>Rhizophoraceae</taxon>
        <taxon>Rhizophora</taxon>
    </lineage>
</organism>
<dbReference type="Gene3D" id="1.25.40.10">
    <property type="entry name" value="Tetratricopeptide repeat domain"/>
    <property type="match status" value="1"/>
</dbReference>
<keyword evidence="1" id="KW-0677">Repeat</keyword>
<dbReference type="Pfam" id="PF13041">
    <property type="entry name" value="PPR_2"/>
    <property type="match status" value="1"/>
</dbReference>
<dbReference type="NCBIfam" id="TIGR00756">
    <property type="entry name" value="PPR"/>
    <property type="match status" value="1"/>
</dbReference>
<accession>A0A2P2P1Y2</accession>
<dbReference type="GO" id="GO:0009451">
    <property type="term" value="P:RNA modification"/>
    <property type="evidence" value="ECO:0007669"/>
    <property type="project" value="InterPro"/>
</dbReference>
<protein>
    <recommendedName>
        <fullName evidence="4">Pentatricopeptide repeat-containing protein</fullName>
    </recommendedName>
</protein>
<dbReference type="AlphaFoldDB" id="A0A2P2P1Y2"/>
<evidence type="ECO:0000256" key="1">
    <source>
        <dbReference type="ARBA" id="ARBA00022737"/>
    </source>
</evidence>
<dbReference type="InterPro" id="IPR046960">
    <property type="entry name" value="PPR_At4g14850-like_plant"/>
</dbReference>
<dbReference type="InterPro" id="IPR011990">
    <property type="entry name" value="TPR-like_helical_dom_sf"/>
</dbReference>
<dbReference type="PROSITE" id="PS51375">
    <property type="entry name" value="PPR"/>
    <property type="match status" value="1"/>
</dbReference>
<dbReference type="EMBL" id="GGEC01068238">
    <property type="protein sequence ID" value="MBX48722.1"/>
    <property type="molecule type" value="Transcribed_RNA"/>
</dbReference>
<sequence>MKNAKLPFIKPSISSSTCHHNSLIQSQNLIFQPNEGYQTGQTSSSLSSALQHYINSEAPFYGQKIHTHIVKTGFRPNINISIKLLILHLKCGCLKHGRQVFDELSLRTLSAYNYMIAGYLKQGLVEKSINLVRRLVNDGERPDGYTLSMILKASTGGSDVILPRNLEGTLRGSL</sequence>
<feature type="repeat" description="PPR" evidence="2">
    <location>
        <begin position="108"/>
        <end position="142"/>
    </location>
</feature>
<reference evidence="3" key="1">
    <citation type="submission" date="2018-02" db="EMBL/GenBank/DDBJ databases">
        <title>Rhizophora mucronata_Transcriptome.</title>
        <authorList>
            <person name="Meera S.P."/>
            <person name="Sreeshan A."/>
            <person name="Augustine A."/>
        </authorList>
    </citation>
    <scope>NUCLEOTIDE SEQUENCE</scope>
    <source>
        <tissue evidence="3">Leaf</tissue>
    </source>
</reference>
<dbReference type="GO" id="GO:0003723">
    <property type="term" value="F:RNA binding"/>
    <property type="evidence" value="ECO:0007669"/>
    <property type="project" value="InterPro"/>
</dbReference>
<evidence type="ECO:0000313" key="3">
    <source>
        <dbReference type="EMBL" id="MBX48722.1"/>
    </source>
</evidence>